<proteinExistence type="predicted"/>
<gene>
    <name evidence="1" type="ORF">EV214_103143</name>
</gene>
<reference evidence="1 2" key="1">
    <citation type="submission" date="2019-03" db="EMBL/GenBank/DDBJ databases">
        <title>Genomic Encyclopedia of Type Strains, Phase IV (KMG-IV): sequencing the most valuable type-strain genomes for metagenomic binning, comparative biology and taxonomic classification.</title>
        <authorList>
            <person name="Goeker M."/>
        </authorList>
    </citation>
    <scope>NUCLEOTIDE SEQUENCE [LARGE SCALE GENOMIC DNA]</scope>
    <source>
        <strain evidence="1 2">DSM 102940</strain>
    </source>
</reference>
<comment type="caution">
    <text evidence="1">The sequence shown here is derived from an EMBL/GenBank/DDBJ whole genome shotgun (WGS) entry which is preliminary data.</text>
</comment>
<keyword evidence="2" id="KW-1185">Reference proteome</keyword>
<dbReference type="AlphaFoldDB" id="A0A4R2KX02"/>
<protein>
    <submittedName>
        <fullName evidence="1">Uncharacterized protein</fullName>
    </submittedName>
</protein>
<organism evidence="1 2">
    <name type="scientific">Marinisporobacter balticus</name>
    <dbReference type="NCBI Taxonomy" id="2018667"/>
    <lineage>
        <taxon>Bacteria</taxon>
        <taxon>Bacillati</taxon>
        <taxon>Bacillota</taxon>
        <taxon>Clostridia</taxon>
        <taxon>Peptostreptococcales</taxon>
        <taxon>Thermotaleaceae</taxon>
        <taxon>Marinisporobacter</taxon>
    </lineage>
</organism>
<dbReference type="Proteomes" id="UP000294919">
    <property type="component" value="Unassembled WGS sequence"/>
</dbReference>
<sequence>MRSLKKIENEMPSIQKFKNEIKGMKIVSFLGGREVRKQFQDVQKQFNNLLMQIELFNERFSDKGWIVYDSISLTLIEKANQVYDEKGIEEAEKVLTTYYSTEIEKNLFMLKNCEELALRYNLILRAFEDHKEGRYHASIPVFLMIIDGAVNDYTKRKGFFAEDTDVSAWDCLVGCSDGLAKLKNIYCQRRKKTNIEMIDVPYRNGILHGRDLNYDNILVSSKCLVLIFAIHDWMMNKKNEEIRKDNFQKDQEVPTWNELAKKLQKNNEDKITIKEWKPRKVIIGKDIPESGEYEEYDSYDYVKKVIKVFECWSKQNYGRLSILLKDLFRYEQSEKVRPKLCRELFQNKALISYKLLEVEERAISLRRVLIEVEWETNGKSKVGELEFGLVYQRGDGQGLIPDDENGDWIIKPWKVQALYQI</sequence>
<evidence type="ECO:0000313" key="2">
    <source>
        <dbReference type="Proteomes" id="UP000294919"/>
    </source>
</evidence>
<dbReference type="EMBL" id="SLWV01000003">
    <property type="protein sequence ID" value="TCO79091.1"/>
    <property type="molecule type" value="Genomic_DNA"/>
</dbReference>
<name>A0A4R2KX02_9FIRM</name>
<evidence type="ECO:0000313" key="1">
    <source>
        <dbReference type="EMBL" id="TCO79091.1"/>
    </source>
</evidence>
<accession>A0A4R2KX02</accession>